<evidence type="ECO:0000313" key="4">
    <source>
        <dbReference type="EMBL" id="PIA90388.1"/>
    </source>
</evidence>
<keyword evidence="1" id="KW-0285">Flavoprotein</keyword>
<dbReference type="InterPro" id="IPR013785">
    <property type="entry name" value="Aldolase_TIM"/>
</dbReference>
<dbReference type="EMBL" id="CP134192">
    <property type="protein sequence ID" value="WPB08103.1"/>
    <property type="molecule type" value="Genomic_DNA"/>
</dbReference>
<dbReference type="Proteomes" id="UP001302367">
    <property type="component" value="Chromosome 9"/>
</dbReference>
<evidence type="ECO:0000256" key="3">
    <source>
        <dbReference type="ARBA" id="ARBA00023002"/>
    </source>
</evidence>
<sequence>MSLQKWFPWTKSPLIINAPMGSYAKSSLAIAVTKAGGLGQIGATDDMRDLSLELSKVEKALIRTSNDDLLPIGVGLLTFVTKKETALSVLRKYRPAVVWLFASHELSDYAEWIRAIREVLPKSKIFVQVSSVAASLEVVREEEGRPDVLCIQGIDAGGHGWERGASIVSLLPEVIDNLTKNGYDIPVVAAGGIADGRGAAAAFTLGAQGVVLGTRFLSAPETHMHPEYRAAVLAAMDGGQSTVRSKVFDELRGPNKWPVLYDGRSIRNASFIEHNEGVGIEEIRKRHTEAMRSDTAGYSSELKAGRAATWAGTGVGLVKVEQPAAEIVEDVRAGIVAAIDAAKARL</sequence>
<dbReference type="PANTHER" id="PTHR32332">
    <property type="entry name" value="2-NITROPROPANE DIOXYGENASE"/>
    <property type="match status" value="1"/>
</dbReference>
<gene>
    <name evidence="4" type="ORF">CB0940_11270</name>
    <name evidence="5" type="ORF">RHO25_012767</name>
</gene>
<evidence type="ECO:0000313" key="5">
    <source>
        <dbReference type="EMBL" id="WPB08103.1"/>
    </source>
</evidence>
<protein>
    <submittedName>
        <fullName evidence="4">Nitronate monooxygenase</fullName>
    </submittedName>
</protein>
<evidence type="ECO:0000313" key="7">
    <source>
        <dbReference type="Proteomes" id="UP001302367"/>
    </source>
</evidence>
<proteinExistence type="predicted"/>
<accession>A0A2G5HCY7</accession>
<keyword evidence="2" id="KW-0288">FMN</keyword>
<organism evidence="4 6">
    <name type="scientific">Cercospora beticola</name>
    <name type="common">Sugarbeet leaf spot fungus</name>
    <dbReference type="NCBI Taxonomy" id="122368"/>
    <lineage>
        <taxon>Eukaryota</taxon>
        <taxon>Fungi</taxon>
        <taxon>Dikarya</taxon>
        <taxon>Ascomycota</taxon>
        <taxon>Pezizomycotina</taxon>
        <taxon>Dothideomycetes</taxon>
        <taxon>Dothideomycetidae</taxon>
        <taxon>Mycosphaerellales</taxon>
        <taxon>Mycosphaerellaceae</taxon>
        <taxon>Cercospora</taxon>
    </lineage>
</organism>
<dbReference type="CDD" id="cd04730">
    <property type="entry name" value="NPD_like"/>
    <property type="match status" value="1"/>
</dbReference>
<dbReference type="OrthoDB" id="2349068at2759"/>
<dbReference type="GO" id="GO:0018580">
    <property type="term" value="F:nitronate monooxygenase activity"/>
    <property type="evidence" value="ECO:0007669"/>
    <property type="project" value="InterPro"/>
</dbReference>
<reference evidence="5 7" key="2">
    <citation type="submission" date="2023-09" db="EMBL/GenBank/DDBJ databases">
        <title>Complete-Gapless Cercospora beticola genome.</title>
        <authorList>
            <person name="Wyatt N.A."/>
            <person name="Spanner R.E."/>
            <person name="Bolton M.D."/>
        </authorList>
    </citation>
    <scope>NUCLEOTIDE SEQUENCE [LARGE SCALE GENOMIC DNA]</scope>
    <source>
        <strain evidence="5">Cb09-40</strain>
    </source>
</reference>
<dbReference type="InterPro" id="IPR004136">
    <property type="entry name" value="NMO"/>
</dbReference>
<reference evidence="4 6" key="1">
    <citation type="submission" date="2015-10" db="EMBL/GenBank/DDBJ databases">
        <title>The cercosporin biosynthetic gene cluster was horizontally transferred to several fungal lineages and shown to be expanded in Cercospora beticola based on microsynteny with recipient genomes.</title>
        <authorList>
            <person name="De Jonge R."/>
            <person name="Ebert M.K."/>
            <person name="Suttle J.C."/>
            <person name="Jurick Ii W.M."/>
            <person name="Secor G.A."/>
            <person name="Thomma B.P."/>
            <person name="Van De Peer Y."/>
            <person name="Bolton M.D."/>
        </authorList>
    </citation>
    <scope>NUCLEOTIDE SEQUENCE [LARGE SCALE GENOMIC DNA]</scope>
    <source>
        <strain evidence="4 6">09-40</strain>
    </source>
</reference>
<evidence type="ECO:0000256" key="2">
    <source>
        <dbReference type="ARBA" id="ARBA00022643"/>
    </source>
</evidence>
<keyword evidence="3" id="KW-0560">Oxidoreductase</keyword>
<evidence type="ECO:0000313" key="6">
    <source>
        <dbReference type="Proteomes" id="UP000230605"/>
    </source>
</evidence>
<dbReference type="Proteomes" id="UP000230605">
    <property type="component" value="Chromosome 9"/>
</dbReference>
<evidence type="ECO:0000256" key="1">
    <source>
        <dbReference type="ARBA" id="ARBA00022630"/>
    </source>
</evidence>
<keyword evidence="4" id="KW-0503">Monooxygenase</keyword>
<dbReference type="PANTHER" id="PTHR32332:SF34">
    <property type="entry name" value="2-NITROPROPANE DIOXYGENASE FAMILY, PUTATIVE-RELATED"/>
    <property type="match status" value="1"/>
</dbReference>
<dbReference type="EMBL" id="LKMD01000107">
    <property type="protein sequence ID" value="PIA90388.1"/>
    <property type="molecule type" value="Genomic_DNA"/>
</dbReference>
<dbReference type="AlphaFoldDB" id="A0A2G5HCY7"/>
<dbReference type="Gene3D" id="3.20.20.70">
    <property type="entry name" value="Aldolase class I"/>
    <property type="match status" value="1"/>
</dbReference>
<keyword evidence="7" id="KW-1185">Reference proteome</keyword>
<dbReference type="Pfam" id="PF03060">
    <property type="entry name" value="NMO"/>
    <property type="match status" value="1"/>
</dbReference>
<dbReference type="SUPFAM" id="SSF51412">
    <property type="entry name" value="Inosine monophosphate dehydrogenase (IMPDH)"/>
    <property type="match status" value="1"/>
</dbReference>
<name>A0A2G5HCY7_CERBT</name>